<evidence type="ECO:0000313" key="2">
    <source>
        <dbReference type="EMBL" id="KAG6398202.1"/>
    </source>
</evidence>
<feature type="domain" description="HAT C-terminal dimerisation" evidence="1">
    <location>
        <begin position="399"/>
        <end position="485"/>
    </location>
</feature>
<dbReference type="InterPro" id="IPR008906">
    <property type="entry name" value="HATC_C_dom"/>
</dbReference>
<comment type="caution">
    <text evidence="2">The sequence shown here is derived from an EMBL/GenBank/DDBJ whole genome shotgun (WGS) entry which is preliminary data.</text>
</comment>
<dbReference type="PANTHER" id="PTHR46481">
    <property type="entry name" value="ZINC FINGER BED DOMAIN-CONTAINING PROTEIN 4"/>
    <property type="match status" value="1"/>
</dbReference>
<dbReference type="InterPro" id="IPR052035">
    <property type="entry name" value="ZnF_BED_domain_contain"/>
</dbReference>
<dbReference type="GO" id="GO:0005634">
    <property type="term" value="C:nucleus"/>
    <property type="evidence" value="ECO:0007669"/>
    <property type="project" value="UniProtKB-SubCell"/>
</dbReference>
<reference evidence="2" key="2">
    <citation type="submission" date="2020-08" db="EMBL/GenBank/DDBJ databases">
        <title>Plant Genome Project.</title>
        <authorList>
            <person name="Zhang R.-G."/>
        </authorList>
    </citation>
    <scope>NUCLEOTIDE SEQUENCE</scope>
    <source>
        <strain evidence="2">Huo1</strain>
        <tissue evidence="2">Leaf</tissue>
    </source>
</reference>
<gene>
    <name evidence="2" type="ORF">SASPL_139657</name>
</gene>
<dbReference type="Proteomes" id="UP000298416">
    <property type="component" value="Unassembled WGS sequence"/>
</dbReference>
<evidence type="ECO:0000313" key="3">
    <source>
        <dbReference type="Proteomes" id="UP000298416"/>
    </source>
</evidence>
<organism evidence="2">
    <name type="scientific">Salvia splendens</name>
    <name type="common">Scarlet sage</name>
    <dbReference type="NCBI Taxonomy" id="180675"/>
    <lineage>
        <taxon>Eukaryota</taxon>
        <taxon>Viridiplantae</taxon>
        <taxon>Streptophyta</taxon>
        <taxon>Embryophyta</taxon>
        <taxon>Tracheophyta</taxon>
        <taxon>Spermatophyta</taxon>
        <taxon>Magnoliopsida</taxon>
        <taxon>eudicotyledons</taxon>
        <taxon>Gunneridae</taxon>
        <taxon>Pentapetalae</taxon>
        <taxon>asterids</taxon>
        <taxon>lamiids</taxon>
        <taxon>Lamiales</taxon>
        <taxon>Lamiaceae</taxon>
        <taxon>Nepetoideae</taxon>
        <taxon>Mentheae</taxon>
        <taxon>Salviinae</taxon>
        <taxon>Salvia</taxon>
        <taxon>Salvia subgen. Calosphace</taxon>
        <taxon>core Calosphace</taxon>
    </lineage>
</organism>
<sequence>MENCECLSDSSINQDSDVELSEEDNEMSIDIEEMFQDDEVQKATRMSLARMIIHEELPFSFVEEEAFNRFMRAANPFFKIPTRHELREDCAKLFLEQKKQMKEFFMERILLRWRNGVYRRFSCCTMNDAPENHVAMGHMKSVFDERNMVIADGKYLHVRCVAHVVSSVVCEGLAEIDMSVRRVSRDRHVDLAKLYKVDTSKDLCLDVPTEWNSTYLMLEVALQYERVMEGFKLLSPKVVRDLNEVQDDDLTVGVPEVHDWLAIKRMFGYLRKFHRLILLVSDNKSVTVHSFFKKMCSIFSMIIRLEGDEDDAVKNLAMKMETELGKSYKEDGTCALMSKDDNRANELVEELNKSINDLFDLYKKEMTPISDQTSPPLPTIQGSCSHIEVSDDDEEDDSEITRYFKDEQYKMKCRELNQFDILQWWSRNISCYPALSAMARDIMAIPVSSVPSEAAFNTEGRVLSEFRSSLIPQMIEALICAEDWLKFGSGNDFPEDEEEEGK</sequence>
<keyword evidence="3" id="KW-1185">Reference proteome</keyword>
<proteinExistence type="predicted"/>
<dbReference type="InterPro" id="IPR012337">
    <property type="entry name" value="RNaseH-like_sf"/>
</dbReference>
<dbReference type="SUPFAM" id="SSF53098">
    <property type="entry name" value="Ribonuclease H-like"/>
    <property type="match status" value="1"/>
</dbReference>
<dbReference type="PANTHER" id="PTHR46481:SF7">
    <property type="entry name" value="ZINC FINGER BED DOMAIN-CONTAINING PROTEIN RICESLEEPER 2-LIKE"/>
    <property type="match status" value="1"/>
</dbReference>
<dbReference type="GO" id="GO:0008270">
    <property type="term" value="F:zinc ion binding"/>
    <property type="evidence" value="ECO:0007669"/>
    <property type="project" value="UniProtKB-KW"/>
</dbReference>
<dbReference type="AlphaFoldDB" id="A0A8X8ZAL7"/>
<reference evidence="2" key="1">
    <citation type="submission" date="2018-01" db="EMBL/GenBank/DDBJ databases">
        <authorList>
            <person name="Mao J.F."/>
        </authorList>
    </citation>
    <scope>NUCLEOTIDE SEQUENCE</scope>
    <source>
        <strain evidence="2">Huo1</strain>
        <tissue evidence="2">Leaf</tissue>
    </source>
</reference>
<accession>A0A8X8ZAL7</accession>
<evidence type="ECO:0000259" key="1">
    <source>
        <dbReference type="Pfam" id="PF05699"/>
    </source>
</evidence>
<dbReference type="Pfam" id="PF05699">
    <property type="entry name" value="Dimer_Tnp_hAT"/>
    <property type="match status" value="1"/>
</dbReference>
<dbReference type="EMBL" id="PNBA02000015">
    <property type="protein sequence ID" value="KAG6398202.1"/>
    <property type="molecule type" value="Genomic_DNA"/>
</dbReference>
<dbReference type="GO" id="GO:0046983">
    <property type="term" value="F:protein dimerization activity"/>
    <property type="evidence" value="ECO:0007669"/>
    <property type="project" value="InterPro"/>
</dbReference>
<name>A0A8X8ZAL7_SALSN</name>
<protein>
    <recommendedName>
        <fullName evidence="1">HAT C-terminal dimerisation domain-containing protein</fullName>
    </recommendedName>
</protein>